<evidence type="ECO:0000313" key="2">
    <source>
        <dbReference type="Proteomes" id="UP001060215"/>
    </source>
</evidence>
<gene>
    <name evidence="1" type="ORF">LOK49_LG13G02226</name>
</gene>
<comment type="caution">
    <text evidence="1">The sequence shown here is derived from an EMBL/GenBank/DDBJ whole genome shotgun (WGS) entry which is preliminary data.</text>
</comment>
<name>A0ACC0FFR7_9ERIC</name>
<dbReference type="EMBL" id="CM045771">
    <property type="protein sequence ID" value="KAI7987525.1"/>
    <property type="molecule type" value="Genomic_DNA"/>
</dbReference>
<reference evidence="1 2" key="1">
    <citation type="journal article" date="2022" name="Plant J.">
        <title>Chromosome-level genome of Camellia lanceoleosa provides a valuable resource for understanding genome evolution and self-incompatibility.</title>
        <authorList>
            <person name="Gong W."/>
            <person name="Xiao S."/>
            <person name="Wang L."/>
            <person name="Liao Z."/>
            <person name="Chang Y."/>
            <person name="Mo W."/>
            <person name="Hu G."/>
            <person name="Li W."/>
            <person name="Zhao G."/>
            <person name="Zhu H."/>
            <person name="Hu X."/>
            <person name="Ji K."/>
            <person name="Xiang X."/>
            <person name="Song Q."/>
            <person name="Yuan D."/>
            <person name="Jin S."/>
            <person name="Zhang L."/>
        </authorList>
    </citation>
    <scope>NUCLEOTIDE SEQUENCE [LARGE SCALE GENOMIC DNA]</scope>
    <source>
        <strain evidence="1">SQ_2022a</strain>
    </source>
</reference>
<organism evidence="1 2">
    <name type="scientific">Camellia lanceoleosa</name>
    <dbReference type="NCBI Taxonomy" id="1840588"/>
    <lineage>
        <taxon>Eukaryota</taxon>
        <taxon>Viridiplantae</taxon>
        <taxon>Streptophyta</taxon>
        <taxon>Embryophyta</taxon>
        <taxon>Tracheophyta</taxon>
        <taxon>Spermatophyta</taxon>
        <taxon>Magnoliopsida</taxon>
        <taxon>eudicotyledons</taxon>
        <taxon>Gunneridae</taxon>
        <taxon>Pentapetalae</taxon>
        <taxon>asterids</taxon>
        <taxon>Ericales</taxon>
        <taxon>Theaceae</taxon>
        <taxon>Camellia</taxon>
    </lineage>
</organism>
<protein>
    <submittedName>
        <fullName evidence="1">Uncharacterized protein</fullName>
    </submittedName>
</protein>
<proteinExistence type="predicted"/>
<evidence type="ECO:0000313" key="1">
    <source>
        <dbReference type="EMBL" id="KAI7987525.1"/>
    </source>
</evidence>
<sequence>MGSGSGVEASSRKLTKFVTTYKTREQRLVDYISLRIQDSFSNLRICIGIATGFMHDLSNVKKGNASLEAVDFVRSFLAEKPESLSGGSHDFEKNPCVNDEKSYSFADCVGGPADGIGDADGIVTLFGGAAANGSILPHSINLCIREMKR</sequence>
<accession>A0ACC0FFR7</accession>
<keyword evidence="2" id="KW-1185">Reference proteome</keyword>
<dbReference type="Proteomes" id="UP001060215">
    <property type="component" value="Chromosome 14"/>
</dbReference>